<dbReference type="EMBL" id="CBTK010000255">
    <property type="protein sequence ID" value="CDH46276.1"/>
    <property type="molecule type" value="Genomic_DNA"/>
</dbReference>
<organism evidence="2 3">
    <name type="scientific">Candidatus Contendobacter odensis Run_B_J11</name>
    <dbReference type="NCBI Taxonomy" id="1400861"/>
    <lineage>
        <taxon>Bacteria</taxon>
        <taxon>Pseudomonadati</taxon>
        <taxon>Pseudomonadota</taxon>
        <taxon>Gammaproteobacteria</taxon>
        <taxon>Candidatus Competibacteraceae</taxon>
        <taxon>Candidatus Contendibacter</taxon>
    </lineage>
</organism>
<evidence type="ECO:0000256" key="1">
    <source>
        <dbReference type="SAM" id="Phobius"/>
    </source>
</evidence>
<accession>A0A7U7GEB5</accession>
<feature type="transmembrane region" description="Helical" evidence="1">
    <location>
        <begin position="7"/>
        <end position="28"/>
    </location>
</feature>
<dbReference type="RefSeq" id="WP_034434855.1">
    <property type="nucleotide sequence ID" value="NZ_CBTK010000255.1"/>
</dbReference>
<keyword evidence="3" id="KW-1185">Reference proteome</keyword>
<protein>
    <submittedName>
        <fullName evidence="2">Uncharacterized protein</fullName>
    </submittedName>
</protein>
<proteinExistence type="predicted"/>
<sequence length="434" mass="46444">MRKLKNIVIAFLVVAALMGGGAMGYLWYSTKQQVDQIVATAKPFAEISYGGIAVSPAGSVGVNQLRIMPNFVNDAVSIGAIKLNAPNLLALLKIRWQLSQGQLPRALSISFQDVELPLHGGILGDAPASATKPSPLDHLNALGCGPVTAFGGAELQEMGYNHFVGNAEVGYRLDTVHNLLEWRIDSNTRDWMTLNLDIGFAMPAPPTTLMDLTALATPKLAKFTLVIRDDGFNSRRNSYCAAKAGKPINDYLADHVRLVIERLRANGINPGPGIIAAYQLYLREGGELTLAATPAAAINPAELPDYKPADVIKLLGLTLKVNNTAITDLTVDWDATKVARALGVEPEPVAEDTPSPVVLEKPVIIQKSFHPIPVGDLGQHIGKIAKLKTNTGVNYRGQVDAIVEGIIRITLRKSGGSVTLSLRASEITAAEVLY</sequence>
<keyword evidence="1" id="KW-0472">Membrane</keyword>
<keyword evidence="1" id="KW-1133">Transmembrane helix</keyword>
<evidence type="ECO:0000313" key="2">
    <source>
        <dbReference type="EMBL" id="CDH46276.1"/>
    </source>
</evidence>
<name>A0A7U7GEB5_9GAMM</name>
<gene>
    <name evidence="2" type="ORF">BN874_400068</name>
</gene>
<evidence type="ECO:0000313" key="3">
    <source>
        <dbReference type="Proteomes" id="UP000019184"/>
    </source>
</evidence>
<dbReference type="OrthoDB" id="7055621at2"/>
<keyword evidence="1" id="KW-0812">Transmembrane</keyword>
<reference evidence="2 3" key="1">
    <citation type="journal article" date="2014" name="ISME J.">
        <title>Candidatus Competibacter-lineage genomes retrieved from metagenomes reveal functional metabolic diversity.</title>
        <authorList>
            <person name="McIlroy S.J."/>
            <person name="Albertsen M."/>
            <person name="Andresen E.K."/>
            <person name="Saunders A.M."/>
            <person name="Kristiansen R."/>
            <person name="Stokholm-Bjerregaard M."/>
            <person name="Nielsen K.L."/>
            <person name="Nielsen P.H."/>
        </authorList>
    </citation>
    <scope>NUCLEOTIDE SEQUENCE [LARGE SCALE GENOMIC DNA]</scope>
    <source>
        <strain evidence="2 3">Run_B_J11</strain>
    </source>
</reference>
<dbReference type="Proteomes" id="UP000019184">
    <property type="component" value="Unassembled WGS sequence"/>
</dbReference>
<dbReference type="AlphaFoldDB" id="A0A7U7GEB5"/>
<comment type="caution">
    <text evidence="2">The sequence shown here is derived from an EMBL/GenBank/DDBJ whole genome shotgun (WGS) entry which is preliminary data.</text>
</comment>